<protein>
    <recommendedName>
        <fullName evidence="8">General secretion pathway GspH domain-containing protein</fullName>
    </recommendedName>
</protein>
<organism evidence="9 10">
    <name type="scientific">Methylogaea oryzae</name>
    <dbReference type="NCBI Taxonomy" id="1295382"/>
    <lineage>
        <taxon>Bacteria</taxon>
        <taxon>Pseudomonadati</taxon>
        <taxon>Pseudomonadota</taxon>
        <taxon>Gammaproteobacteria</taxon>
        <taxon>Methylococcales</taxon>
        <taxon>Methylococcaceae</taxon>
        <taxon>Methylogaea</taxon>
    </lineage>
</organism>
<keyword evidence="2" id="KW-1003">Cell membrane</keyword>
<evidence type="ECO:0000256" key="5">
    <source>
        <dbReference type="ARBA" id="ARBA00022692"/>
    </source>
</evidence>
<dbReference type="Proteomes" id="UP000824988">
    <property type="component" value="Chromosome"/>
</dbReference>
<dbReference type="KEGG" id="moz:MoryE10_01080"/>
<evidence type="ECO:0000259" key="8">
    <source>
        <dbReference type="Pfam" id="PF12019"/>
    </source>
</evidence>
<dbReference type="AlphaFoldDB" id="A0A8D4VL28"/>
<dbReference type="GO" id="GO:0015628">
    <property type="term" value="P:protein secretion by the type II secretion system"/>
    <property type="evidence" value="ECO:0007669"/>
    <property type="project" value="InterPro"/>
</dbReference>
<name>A0A8D4VL28_9GAMM</name>
<keyword evidence="4" id="KW-0997">Cell inner membrane</keyword>
<keyword evidence="7" id="KW-0472">Membrane</keyword>
<evidence type="ECO:0000256" key="4">
    <source>
        <dbReference type="ARBA" id="ARBA00022519"/>
    </source>
</evidence>
<sequence>MEMLIAIAIVAILVSMALPSFNSMLDRQRVRGAAENLFADLQFAKTQAIKCSRSMDLIAATGSPWSYCVATNGSNCAAAATSDCATAGVWKATSGADFTHVTLNANASVTFDALRGGCAGASCGTAITFTGSSGATKSVTVSAMGRISLQ</sequence>
<keyword evidence="6" id="KW-1133">Transmembrane helix</keyword>
<proteinExistence type="predicted"/>
<evidence type="ECO:0000256" key="1">
    <source>
        <dbReference type="ARBA" id="ARBA00004377"/>
    </source>
</evidence>
<comment type="subcellular location">
    <subcellularLocation>
        <location evidence="1">Cell inner membrane</location>
        <topology evidence="1">Single-pass membrane protein</topology>
    </subcellularLocation>
</comment>
<dbReference type="InterPro" id="IPR022346">
    <property type="entry name" value="T2SS_GspH"/>
</dbReference>
<feature type="domain" description="General secretion pathway GspH" evidence="8">
    <location>
        <begin position="33"/>
        <end position="145"/>
    </location>
</feature>
<evidence type="ECO:0000256" key="6">
    <source>
        <dbReference type="ARBA" id="ARBA00022989"/>
    </source>
</evidence>
<dbReference type="GO" id="GO:0005886">
    <property type="term" value="C:plasma membrane"/>
    <property type="evidence" value="ECO:0007669"/>
    <property type="project" value="UniProtKB-SubCell"/>
</dbReference>
<evidence type="ECO:0000313" key="9">
    <source>
        <dbReference type="EMBL" id="BBL69502.1"/>
    </source>
</evidence>
<dbReference type="GO" id="GO:0015627">
    <property type="term" value="C:type II protein secretion system complex"/>
    <property type="evidence" value="ECO:0007669"/>
    <property type="project" value="InterPro"/>
</dbReference>
<keyword evidence="10" id="KW-1185">Reference proteome</keyword>
<gene>
    <name evidence="9" type="ORF">MoryE10_01080</name>
</gene>
<reference evidence="9" key="1">
    <citation type="submission" date="2019-06" db="EMBL/GenBank/DDBJ databases">
        <title>Complete genome sequence of Methylogaea oryzae strain JCM16910.</title>
        <authorList>
            <person name="Asakawa S."/>
        </authorList>
    </citation>
    <scope>NUCLEOTIDE SEQUENCE</scope>
    <source>
        <strain evidence="9">E10</strain>
    </source>
</reference>
<evidence type="ECO:0000256" key="2">
    <source>
        <dbReference type="ARBA" id="ARBA00022475"/>
    </source>
</evidence>
<keyword evidence="5" id="KW-0812">Transmembrane</keyword>
<evidence type="ECO:0000256" key="3">
    <source>
        <dbReference type="ARBA" id="ARBA00022481"/>
    </source>
</evidence>
<accession>A0A8D4VL28</accession>
<dbReference type="EMBL" id="AP019782">
    <property type="protein sequence ID" value="BBL69502.1"/>
    <property type="molecule type" value="Genomic_DNA"/>
</dbReference>
<evidence type="ECO:0000313" key="10">
    <source>
        <dbReference type="Proteomes" id="UP000824988"/>
    </source>
</evidence>
<dbReference type="Pfam" id="PF12019">
    <property type="entry name" value="GspH"/>
    <property type="match status" value="1"/>
</dbReference>
<evidence type="ECO:0000256" key="7">
    <source>
        <dbReference type="ARBA" id="ARBA00023136"/>
    </source>
</evidence>
<keyword evidence="3" id="KW-0488">Methylation</keyword>